<proteinExistence type="predicted"/>
<reference evidence="7" key="2">
    <citation type="journal article" date="2021" name="PeerJ">
        <title>Extensive microbial diversity within the chicken gut microbiome revealed by metagenomics and culture.</title>
        <authorList>
            <person name="Gilroy R."/>
            <person name="Ravi A."/>
            <person name="Getino M."/>
            <person name="Pursley I."/>
            <person name="Horton D.L."/>
            <person name="Alikhan N.F."/>
            <person name="Baker D."/>
            <person name="Gharbi K."/>
            <person name="Hall N."/>
            <person name="Watson M."/>
            <person name="Adriaenssens E.M."/>
            <person name="Foster-Nyarko E."/>
            <person name="Jarju S."/>
            <person name="Secka A."/>
            <person name="Antonio M."/>
            <person name="Oren A."/>
            <person name="Chaudhuri R.R."/>
            <person name="La Ragione R."/>
            <person name="Hildebrand F."/>
            <person name="Pallen M.J."/>
        </authorList>
    </citation>
    <scope>NUCLEOTIDE SEQUENCE</scope>
    <source>
        <strain evidence="7">F1-3629</strain>
    </source>
</reference>
<evidence type="ECO:0000259" key="6">
    <source>
        <dbReference type="SMART" id="SM00646"/>
    </source>
</evidence>
<organism evidence="7 8">
    <name type="scientific">Candidatus Cryptobacteroides gallistercoris</name>
    <dbReference type="NCBI Taxonomy" id="2840765"/>
    <lineage>
        <taxon>Bacteria</taxon>
        <taxon>Pseudomonadati</taxon>
        <taxon>Bacteroidota</taxon>
        <taxon>Bacteroidia</taxon>
        <taxon>Bacteroidales</taxon>
        <taxon>Candidatus Cryptobacteroides</taxon>
    </lineage>
</organism>
<evidence type="ECO:0000256" key="5">
    <source>
        <dbReference type="SAM" id="SignalP"/>
    </source>
</evidence>
<feature type="signal peptide" evidence="5">
    <location>
        <begin position="1"/>
        <end position="23"/>
    </location>
</feature>
<dbReference type="EMBL" id="JADIMJ010000049">
    <property type="protein sequence ID" value="MBO8453748.1"/>
    <property type="molecule type" value="Genomic_DNA"/>
</dbReference>
<gene>
    <name evidence="7" type="ORF">IAC07_03365</name>
</gene>
<evidence type="ECO:0000256" key="4">
    <source>
        <dbReference type="SAM" id="MobiDB-lite"/>
    </source>
</evidence>
<dbReference type="InterPro" id="IPR050695">
    <property type="entry name" value="N-acetylmuramoyl_amidase_3"/>
</dbReference>
<reference evidence="7" key="1">
    <citation type="submission" date="2020-10" db="EMBL/GenBank/DDBJ databases">
        <authorList>
            <person name="Gilroy R."/>
        </authorList>
    </citation>
    <scope>NUCLEOTIDE SEQUENCE</scope>
    <source>
        <strain evidence="7">F1-3629</strain>
    </source>
</reference>
<sequence>MRTAVLLSAVTVLFQMLSFNAVAQTRDESQLGLKTVVIDPGHGGKDAGCISRDRKTYEKNLTLAISKLLGDKISRAYPDVRVIYTRTTDKYLTLNERAEIANRNHADLFISIHINSFTSSSPNGFSAHILGQSSNRNRDLFSYNIDVCRRENSVILLEEDYTTQYQGFDPNDPESFIFLNLMQNAYYEQSLLFAADVEYELSKGPITHSRGISQDPFYVLWKTSMPAVLLEMGFMSNPSDLKTMNSAAGKEEMASRLLDAFRRFKNRYDSSLDIPAAAGTSAEEDGAADVRESSARGEIADGTQAGSSYGVQILVLSRRLKAGDNAFKGYRPQEYRSGTLYKYVVGGYGSETEAREMWRTVRKKFPDSFPVVIRDGYVSPL</sequence>
<evidence type="ECO:0000256" key="2">
    <source>
        <dbReference type="ARBA" id="ARBA00011901"/>
    </source>
</evidence>
<evidence type="ECO:0000256" key="3">
    <source>
        <dbReference type="ARBA" id="ARBA00022801"/>
    </source>
</evidence>
<comment type="catalytic activity">
    <reaction evidence="1">
        <text>Hydrolyzes the link between N-acetylmuramoyl residues and L-amino acid residues in certain cell-wall glycopeptides.</text>
        <dbReference type="EC" id="3.5.1.28"/>
    </reaction>
</comment>
<dbReference type="CDD" id="cd02696">
    <property type="entry name" value="MurNAc-LAA"/>
    <property type="match status" value="1"/>
</dbReference>
<keyword evidence="3" id="KW-0378">Hydrolase</keyword>
<dbReference type="GO" id="GO:0009253">
    <property type="term" value="P:peptidoglycan catabolic process"/>
    <property type="evidence" value="ECO:0007669"/>
    <property type="project" value="InterPro"/>
</dbReference>
<dbReference type="Pfam" id="PF01520">
    <property type="entry name" value="Amidase_3"/>
    <property type="match status" value="1"/>
</dbReference>
<dbReference type="GO" id="GO:0008745">
    <property type="term" value="F:N-acetylmuramoyl-L-alanine amidase activity"/>
    <property type="evidence" value="ECO:0007669"/>
    <property type="project" value="UniProtKB-EC"/>
</dbReference>
<comment type="caution">
    <text evidence="7">The sequence shown here is derived from an EMBL/GenBank/DDBJ whole genome shotgun (WGS) entry which is preliminary data.</text>
</comment>
<feature type="region of interest" description="Disordered" evidence="4">
    <location>
        <begin position="279"/>
        <end position="301"/>
    </location>
</feature>
<feature type="domain" description="MurNAc-LAA" evidence="6">
    <location>
        <begin position="98"/>
        <end position="262"/>
    </location>
</feature>
<dbReference type="GO" id="GO:0030288">
    <property type="term" value="C:outer membrane-bounded periplasmic space"/>
    <property type="evidence" value="ECO:0007669"/>
    <property type="project" value="TreeGrafter"/>
</dbReference>
<evidence type="ECO:0000313" key="7">
    <source>
        <dbReference type="EMBL" id="MBO8453748.1"/>
    </source>
</evidence>
<dbReference type="SUPFAM" id="SSF53187">
    <property type="entry name" value="Zn-dependent exopeptidases"/>
    <property type="match status" value="1"/>
</dbReference>
<evidence type="ECO:0000313" key="8">
    <source>
        <dbReference type="Proteomes" id="UP000771749"/>
    </source>
</evidence>
<keyword evidence="5" id="KW-0732">Signal</keyword>
<name>A0A940DME5_9BACT</name>
<dbReference type="InterPro" id="IPR002508">
    <property type="entry name" value="MurNAc-LAA_cat"/>
</dbReference>
<dbReference type="PANTHER" id="PTHR30404">
    <property type="entry name" value="N-ACETYLMURAMOYL-L-ALANINE AMIDASE"/>
    <property type="match status" value="1"/>
</dbReference>
<evidence type="ECO:0000256" key="1">
    <source>
        <dbReference type="ARBA" id="ARBA00001561"/>
    </source>
</evidence>
<protein>
    <recommendedName>
        <fullName evidence="2">N-acetylmuramoyl-L-alanine amidase</fullName>
        <ecNumber evidence="2">3.5.1.28</ecNumber>
    </recommendedName>
</protein>
<dbReference type="PANTHER" id="PTHR30404:SF0">
    <property type="entry name" value="N-ACETYLMURAMOYL-L-ALANINE AMIDASE AMIC"/>
    <property type="match status" value="1"/>
</dbReference>
<dbReference type="AlphaFoldDB" id="A0A940DME5"/>
<feature type="chain" id="PRO_5037289901" description="N-acetylmuramoyl-L-alanine amidase" evidence="5">
    <location>
        <begin position="24"/>
        <end position="381"/>
    </location>
</feature>
<accession>A0A940DME5</accession>
<feature type="compositionally biased region" description="Basic and acidic residues" evidence="4">
    <location>
        <begin position="288"/>
        <end position="299"/>
    </location>
</feature>
<dbReference type="EC" id="3.5.1.28" evidence="2"/>
<dbReference type="SMART" id="SM00646">
    <property type="entry name" value="Ami_3"/>
    <property type="match status" value="1"/>
</dbReference>
<dbReference type="Gene3D" id="3.40.630.40">
    <property type="entry name" value="Zn-dependent exopeptidases"/>
    <property type="match status" value="1"/>
</dbReference>
<dbReference type="Proteomes" id="UP000771749">
    <property type="component" value="Unassembled WGS sequence"/>
</dbReference>